<evidence type="ECO:0000313" key="2">
    <source>
        <dbReference type="EMBL" id="KAF2202437.1"/>
    </source>
</evidence>
<gene>
    <name evidence="2" type="ORF">GQ43DRAFT_312388</name>
</gene>
<keyword evidence="1" id="KW-0812">Transmembrane</keyword>
<keyword evidence="3" id="KW-1185">Reference proteome</keyword>
<feature type="transmembrane region" description="Helical" evidence="1">
    <location>
        <begin position="30"/>
        <end position="51"/>
    </location>
</feature>
<sequence length="80" mass="8988">MGAVMNSALRCILFIVHSTGYRMIETPNRLVQCFTLMLLTAHICFFDGVFFDGMSSFFPYTSASAGHTNRNDLHLILLIP</sequence>
<dbReference type="AlphaFoldDB" id="A0A9P4JSI5"/>
<comment type="caution">
    <text evidence="2">The sequence shown here is derived from an EMBL/GenBank/DDBJ whole genome shotgun (WGS) entry which is preliminary data.</text>
</comment>
<keyword evidence="1" id="KW-0472">Membrane</keyword>
<evidence type="ECO:0000313" key="3">
    <source>
        <dbReference type="Proteomes" id="UP000799536"/>
    </source>
</evidence>
<dbReference type="Proteomes" id="UP000799536">
    <property type="component" value="Unassembled WGS sequence"/>
</dbReference>
<proteinExistence type="predicted"/>
<evidence type="ECO:0000256" key="1">
    <source>
        <dbReference type="SAM" id="Phobius"/>
    </source>
</evidence>
<protein>
    <submittedName>
        <fullName evidence="2">Uncharacterized protein</fullName>
    </submittedName>
</protein>
<dbReference type="EMBL" id="ML993937">
    <property type="protein sequence ID" value="KAF2202437.1"/>
    <property type="molecule type" value="Genomic_DNA"/>
</dbReference>
<accession>A0A9P4JSI5</accession>
<reference evidence="2" key="1">
    <citation type="journal article" date="2020" name="Stud. Mycol.">
        <title>101 Dothideomycetes genomes: a test case for predicting lifestyles and emergence of pathogens.</title>
        <authorList>
            <person name="Haridas S."/>
            <person name="Albert R."/>
            <person name="Binder M."/>
            <person name="Bloem J."/>
            <person name="Labutti K."/>
            <person name="Salamov A."/>
            <person name="Andreopoulos B."/>
            <person name="Baker S."/>
            <person name="Barry K."/>
            <person name="Bills G."/>
            <person name="Bluhm B."/>
            <person name="Cannon C."/>
            <person name="Castanera R."/>
            <person name="Culley D."/>
            <person name="Daum C."/>
            <person name="Ezra D."/>
            <person name="Gonzalez J."/>
            <person name="Henrissat B."/>
            <person name="Kuo A."/>
            <person name="Liang C."/>
            <person name="Lipzen A."/>
            <person name="Lutzoni F."/>
            <person name="Magnuson J."/>
            <person name="Mondo S."/>
            <person name="Nolan M."/>
            <person name="Ohm R."/>
            <person name="Pangilinan J."/>
            <person name="Park H.-J."/>
            <person name="Ramirez L."/>
            <person name="Alfaro M."/>
            <person name="Sun H."/>
            <person name="Tritt A."/>
            <person name="Yoshinaga Y."/>
            <person name="Zwiers L.-H."/>
            <person name="Turgeon B."/>
            <person name="Goodwin S."/>
            <person name="Spatafora J."/>
            <person name="Crous P."/>
            <person name="Grigoriev I."/>
        </authorList>
    </citation>
    <scope>NUCLEOTIDE SEQUENCE</scope>
    <source>
        <strain evidence="2">ATCC 74209</strain>
    </source>
</reference>
<keyword evidence="1" id="KW-1133">Transmembrane helix</keyword>
<organism evidence="2 3">
    <name type="scientific">Delitschia confertaspora ATCC 74209</name>
    <dbReference type="NCBI Taxonomy" id="1513339"/>
    <lineage>
        <taxon>Eukaryota</taxon>
        <taxon>Fungi</taxon>
        <taxon>Dikarya</taxon>
        <taxon>Ascomycota</taxon>
        <taxon>Pezizomycotina</taxon>
        <taxon>Dothideomycetes</taxon>
        <taxon>Pleosporomycetidae</taxon>
        <taxon>Pleosporales</taxon>
        <taxon>Delitschiaceae</taxon>
        <taxon>Delitschia</taxon>
    </lineage>
</organism>
<name>A0A9P4JSI5_9PLEO</name>